<dbReference type="SUPFAM" id="SSF55729">
    <property type="entry name" value="Acyl-CoA N-acyltransferases (Nat)"/>
    <property type="match status" value="1"/>
</dbReference>
<protein>
    <recommendedName>
        <fullName evidence="8">Phosphatidylglycerol lysyltransferase C-terminal domain-containing protein</fullName>
    </recommendedName>
</protein>
<name>A0A1D9MB67_9RHOB</name>
<reference evidence="9 10" key="1">
    <citation type="submission" date="2016-10" db="EMBL/GenBank/DDBJ databases">
        <title>Rhodobacter sp. LPB0142, isolated from sea water.</title>
        <authorList>
            <person name="Kim E."/>
            <person name="Yi H."/>
        </authorList>
    </citation>
    <scope>NUCLEOTIDE SEQUENCE [LARGE SCALE GENOMIC DNA]</scope>
    <source>
        <strain evidence="9 10">LPB0142</strain>
    </source>
</reference>
<dbReference type="GO" id="GO:0005886">
    <property type="term" value="C:plasma membrane"/>
    <property type="evidence" value="ECO:0007669"/>
    <property type="project" value="UniProtKB-SubCell"/>
</dbReference>
<organism evidence="9 10">
    <name type="scientific">Rhodobacter xanthinilyticus</name>
    <dbReference type="NCBI Taxonomy" id="1850250"/>
    <lineage>
        <taxon>Bacteria</taxon>
        <taxon>Pseudomonadati</taxon>
        <taxon>Pseudomonadota</taxon>
        <taxon>Alphaproteobacteria</taxon>
        <taxon>Rhodobacterales</taxon>
        <taxon>Rhodobacter group</taxon>
        <taxon>Rhodobacter</taxon>
    </lineage>
</organism>
<dbReference type="PANTHER" id="PTHR34697">
    <property type="entry name" value="PHOSPHATIDYLGLYCEROL LYSYLTRANSFERASE"/>
    <property type="match status" value="1"/>
</dbReference>
<feature type="transmembrane region" description="Helical" evidence="7">
    <location>
        <begin position="145"/>
        <end position="169"/>
    </location>
</feature>
<comment type="subcellular location">
    <subcellularLocation>
        <location evidence="1">Cell membrane</location>
        <topology evidence="1">Multi-pass membrane protein</topology>
    </subcellularLocation>
</comment>
<feature type="transmembrane region" description="Helical" evidence="7">
    <location>
        <begin position="258"/>
        <end position="277"/>
    </location>
</feature>
<keyword evidence="5 7" id="KW-0472">Membrane</keyword>
<keyword evidence="3 7" id="KW-0812">Transmembrane</keyword>
<dbReference type="PANTHER" id="PTHR34697:SF2">
    <property type="entry name" value="PHOSPHATIDYLGLYCEROL LYSYLTRANSFERASE"/>
    <property type="match status" value="1"/>
</dbReference>
<feature type="transmembrane region" description="Helical" evidence="7">
    <location>
        <begin position="216"/>
        <end position="238"/>
    </location>
</feature>
<dbReference type="Pfam" id="PF09924">
    <property type="entry name" value="LPG_synthase_C"/>
    <property type="match status" value="1"/>
</dbReference>
<sequence length="707" mass="73605">MRRLYHPQPRSAQARIAAELSLAQAALAEAGPQLDPDPTPAEIRAAQVSARAAAQGDARPSWLRVAKRQAIALGLVVLFAGLLHKKLAALDTEAILTALGAVSLGQWALAGLATLGSFLALAQYDALIHRALATRVAPERARRAGWTAIAISQTVGFGLVSGALVRWRMLPGLSLVEASKLAATVAATFLAGWAVLSAGALIVLPQAVPALAPAQVQGLALAALGGLGALALAGLWAPGLRLGRVVLRLPSLPVMARILWLTVLDTAFAAAALWVLLPAGDAMPFTTLFPAFLLALGAGFVSGTPGGVGPFEVALLTLLPGTEGPSVLAAILAWRAVYYGAPAALAIAVVAFARPGTDAPAERRLVAPAPRLTPRLTALIVADRQAELGLMWQGEHGALLSSDLHGGWMIGRTPQALVGLLDPFGTAEAATLLPDLRRAARAEGRIGCLYKIDARTAVAARRAGWVVAPVALECQIDPRAFSLETPARAGLRRKLRKAAKTGLVTELACGPLPLAELGAVAAAWAQARGGERGFSMGRFTPDYIAHQEVVIARLGGRIVGFASFHATRASWVLDLMRPAPDAPDGTMQALIHTAIEAARSAGVAKFSLAALPPEATRVEGPGALIWRRAEAQAGATGLRQFKMSFAPSLAPRYIAAPSRAALALAAADIARAIHRPAPLAQSPAPRESRPTPPLRARWRELAARSRS</sequence>
<feature type="transmembrane region" description="Helical" evidence="7">
    <location>
        <begin position="65"/>
        <end position="84"/>
    </location>
</feature>
<evidence type="ECO:0000256" key="4">
    <source>
        <dbReference type="ARBA" id="ARBA00022989"/>
    </source>
</evidence>
<accession>A0A1D9MB67</accession>
<evidence type="ECO:0000313" key="9">
    <source>
        <dbReference type="EMBL" id="AOZ69073.1"/>
    </source>
</evidence>
<dbReference type="InterPro" id="IPR024320">
    <property type="entry name" value="LPG_synthase_C"/>
</dbReference>
<feature type="transmembrane region" description="Helical" evidence="7">
    <location>
        <begin position="181"/>
        <end position="204"/>
    </location>
</feature>
<proteinExistence type="predicted"/>
<keyword evidence="2" id="KW-1003">Cell membrane</keyword>
<dbReference type="KEGG" id="rhp:LPB142_06825"/>
<feature type="region of interest" description="Disordered" evidence="6">
    <location>
        <begin position="675"/>
        <end position="695"/>
    </location>
</feature>
<keyword evidence="10" id="KW-1185">Reference proteome</keyword>
<dbReference type="EMBL" id="CP017781">
    <property type="protein sequence ID" value="AOZ69073.1"/>
    <property type="molecule type" value="Genomic_DNA"/>
</dbReference>
<dbReference type="InterPro" id="IPR016181">
    <property type="entry name" value="Acyl_CoA_acyltransferase"/>
</dbReference>
<dbReference type="InterPro" id="IPR051211">
    <property type="entry name" value="PG_lysyltransferase"/>
</dbReference>
<dbReference type="STRING" id="1850250.LPB142_06825"/>
<evidence type="ECO:0000256" key="3">
    <source>
        <dbReference type="ARBA" id="ARBA00022692"/>
    </source>
</evidence>
<evidence type="ECO:0000256" key="7">
    <source>
        <dbReference type="SAM" id="Phobius"/>
    </source>
</evidence>
<evidence type="ECO:0000313" key="10">
    <source>
        <dbReference type="Proteomes" id="UP000176562"/>
    </source>
</evidence>
<dbReference type="GO" id="GO:0055091">
    <property type="term" value="P:phospholipid homeostasis"/>
    <property type="evidence" value="ECO:0007669"/>
    <property type="project" value="TreeGrafter"/>
</dbReference>
<dbReference type="AlphaFoldDB" id="A0A1D9MB67"/>
<feature type="transmembrane region" description="Helical" evidence="7">
    <location>
        <begin position="328"/>
        <end position="353"/>
    </location>
</feature>
<evidence type="ECO:0000256" key="2">
    <source>
        <dbReference type="ARBA" id="ARBA00022475"/>
    </source>
</evidence>
<evidence type="ECO:0000256" key="5">
    <source>
        <dbReference type="ARBA" id="ARBA00023136"/>
    </source>
</evidence>
<evidence type="ECO:0000259" key="8">
    <source>
        <dbReference type="Pfam" id="PF09924"/>
    </source>
</evidence>
<dbReference type="GO" id="GO:0016755">
    <property type="term" value="F:aminoacyltransferase activity"/>
    <property type="evidence" value="ECO:0007669"/>
    <property type="project" value="TreeGrafter"/>
</dbReference>
<feature type="transmembrane region" description="Helical" evidence="7">
    <location>
        <begin position="104"/>
        <end position="124"/>
    </location>
</feature>
<dbReference type="Proteomes" id="UP000176562">
    <property type="component" value="Chromosome"/>
</dbReference>
<feature type="domain" description="Phosphatidylglycerol lysyltransferase C-terminal" evidence="8">
    <location>
        <begin position="391"/>
        <end position="655"/>
    </location>
</feature>
<evidence type="ECO:0000256" key="6">
    <source>
        <dbReference type="SAM" id="MobiDB-lite"/>
    </source>
</evidence>
<feature type="transmembrane region" description="Helical" evidence="7">
    <location>
        <begin position="289"/>
        <end position="308"/>
    </location>
</feature>
<gene>
    <name evidence="9" type="ORF">LPB142_06825</name>
</gene>
<keyword evidence="4 7" id="KW-1133">Transmembrane helix</keyword>
<evidence type="ECO:0000256" key="1">
    <source>
        <dbReference type="ARBA" id="ARBA00004651"/>
    </source>
</evidence>